<evidence type="ECO:0000259" key="1">
    <source>
        <dbReference type="PROSITE" id="PS50943"/>
    </source>
</evidence>
<dbReference type="GO" id="GO:0003677">
    <property type="term" value="F:DNA binding"/>
    <property type="evidence" value="ECO:0007669"/>
    <property type="project" value="InterPro"/>
</dbReference>
<dbReference type="EMBL" id="UINC01000236">
    <property type="protein sequence ID" value="SUZ51745.1"/>
    <property type="molecule type" value="Genomic_DNA"/>
</dbReference>
<feature type="domain" description="HTH cro/C1-type" evidence="1">
    <location>
        <begin position="11"/>
        <end position="66"/>
    </location>
</feature>
<gene>
    <name evidence="2" type="ORF">METZ01_LOCUS4599</name>
</gene>
<evidence type="ECO:0000313" key="2">
    <source>
        <dbReference type="EMBL" id="SUZ51745.1"/>
    </source>
</evidence>
<dbReference type="Gene3D" id="1.10.260.40">
    <property type="entry name" value="lambda repressor-like DNA-binding domains"/>
    <property type="match status" value="1"/>
</dbReference>
<protein>
    <recommendedName>
        <fullName evidence="1">HTH cro/C1-type domain-containing protein</fullName>
    </recommendedName>
</protein>
<reference evidence="2" key="1">
    <citation type="submission" date="2018-05" db="EMBL/GenBank/DDBJ databases">
        <authorList>
            <person name="Lanie J.A."/>
            <person name="Ng W.-L."/>
            <person name="Kazmierczak K.M."/>
            <person name="Andrzejewski T.M."/>
            <person name="Davidsen T.M."/>
            <person name="Wayne K.J."/>
            <person name="Tettelin H."/>
            <person name="Glass J.I."/>
            <person name="Rusch D."/>
            <person name="Podicherti R."/>
            <person name="Tsui H.-C.T."/>
            <person name="Winkler M.E."/>
        </authorList>
    </citation>
    <scope>NUCLEOTIDE SEQUENCE</scope>
</reference>
<organism evidence="2">
    <name type="scientific">marine metagenome</name>
    <dbReference type="NCBI Taxonomy" id="408172"/>
    <lineage>
        <taxon>unclassified sequences</taxon>
        <taxon>metagenomes</taxon>
        <taxon>ecological metagenomes</taxon>
    </lineage>
</organism>
<accession>A0A381NB27</accession>
<proteinExistence type="predicted"/>
<dbReference type="PROSITE" id="PS50943">
    <property type="entry name" value="HTH_CROC1"/>
    <property type="match status" value="1"/>
</dbReference>
<name>A0A381NB27_9ZZZZ</name>
<dbReference type="AlphaFoldDB" id="A0A381NB27"/>
<dbReference type="CDD" id="cd00093">
    <property type="entry name" value="HTH_XRE"/>
    <property type="match status" value="1"/>
</dbReference>
<dbReference type="InterPro" id="IPR010982">
    <property type="entry name" value="Lambda_DNA-bd_dom_sf"/>
</dbReference>
<dbReference type="Pfam" id="PF01381">
    <property type="entry name" value="HTH_3"/>
    <property type="match status" value="1"/>
</dbReference>
<dbReference type="SUPFAM" id="SSF47413">
    <property type="entry name" value="lambda repressor-like DNA-binding domains"/>
    <property type="match status" value="1"/>
</dbReference>
<dbReference type="SMART" id="SM00530">
    <property type="entry name" value="HTH_XRE"/>
    <property type="match status" value="1"/>
</dbReference>
<dbReference type="InterPro" id="IPR001387">
    <property type="entry name" value="Cro/C1-type_HTH"/>
</dbReference>
<sequence length="129" mass="14573">MTRHSKIIDRIKKIISDNGLTNSSFADKIGVPRSSISHVLSGRNNPSLNLIIKILQSFDGISADYLLSGDLLAPSQPITYKDQKYNNLTLFPELDIKTEPKEEVKIDEDLVKSVILVYENNKFEILKNK</sequence>